<dbReference type="AlphaFoldDB" id="A0A1H6B603"/>
<keyword evidence="6" id="KW-1185">Reference proteome</keyword>
<evidence type="ECO:0000256" key="3">
    <source>
        <dbReference type="ARBA" id="ARBA00022898"/>
    </source>
</evidence>
<dbReference type="InterPro" id="IPR015421">
    <property type="entry name" value="PyrdxlP-dep_Trfase_major"/>
</dbReference>
<evidence type="ECO:0000313" key="5">
    <source>
        <dbReference type="EMBL" id="SEG55974.1"/>
    </source>
</evidence>
<proteinExistence type="inferred from homology"/>
<dbReference type="GO" id="GO:0008483">
    <property type="term" value="F:transaminase activity"/>
    <property type="evidence" value="ECO:0007669"/>
    <property type="project" value="UniProtKB-KW"/>
</dbReference>
<comment type="cofactor">
    <cofactor evidence="1">
        <name>pyridoxal 5'-phosphate</name>
        <dbReference type="ChEBI" id="CHEBI:597326"/>
    </cofactor>
</comment>
<comment type="similarity">
    <text evidence="2 4">Belongs to the class-III pyridoxal-phosphate-dependent aminotransferase family.</text>
</comment>
<keyword evidence="5" id="KW-0032">Aminotransferase</keyword>
<evidence type="ECO:0000256" key="4">
    <source>
        <dbReference type="RuleBase" id="RU003560"/>
    </source>
</evidence>
<dbReference type="GO" id="GO:0030170">
    <property type="term" value="F:pyridoxal phosphate binding"/>
    <property type="evidence" value="ECO:0007669"/>
    <property type="project" value="InterPro"/>
</dbReference>
<protein>
    <submittedName>
        <fullName evidence="5">4-aminobutyrate aminotransferase</fullName>
    </submittedName>
</protein>
<dbReference type="CDD" id="cd00610">
    <property type="entry name" value="OAT_like"/>
    <property type="match status" value="1"/>
</dbReference>
<dbReference type="InterPro" id="IPR015422">
    <property type="entry name" value="PyrdxlP-dep_Trfase_small"/>
</dbReference>
<accession>A0A1H6B603</accession>
<dbReference type="EMBL" id="FNVQ01000002">
    <property type="protein sequence ID" value="SEG55974.1"/>
    <property type="molecule type" value="Genomic_DNA"/>
</dbReference>
<dbReference type="PANTHER" id="PTHR45688:SF13">
    <property type="entry name" value="ALANINE--GLYOXYLATE AMINOTRANSFERASE 2-LIKE"/>
    <property type="match status" value="1"/>
</dbReference>
<dbReference type="Gene3D" id="3.40.640.10">
    <property type="entry name" value="Type I PLP-dependent aspartate aminotransferase-like (Major domain)"/>
    <property type="match status" value="1"/>
</dbReference>
<dbReference type="InterPro" id="IPR049704">
    <property type="entry name" value="Aminotrans_3_PPA_site"/>
</dbReference>
<organism evidence="5 6">
    <name type="scientific">Marinobacterium lutimaris</name>
    <dbReference type="NCBI Taxonomy" id="568106"/>
    <lineage>
        <taxon>Bacteria</taxon>
        <taxon>Pseudomonadati</taxon>
        <taxon>Pseudomonadota</taxon>
        <taxon>Gammaproteobacteria</taxon>
        <taxon>Oceanospirillales</taxon>
        <taxon>Oceanospirillaceae</taxon>
        <taxon>Marinobacterium</taxon>
    </lineage>
</organism>
<evidence type="ECO:0000256" key="2">
    <source>
        <dbReference type="ARBA" id="ARBA00008954"/>
    </source>
</evidence>
<name>A0A1H6B603_9GAMM</name>
<dbReference type="SUPFAM" id="SSF53383">
    <property type="entry name" value="PLP-dependent transferases"/>
    <property type="match status" value="1"/>
</dbReference>
<dbReference type="Pfam" id="PF00202">
    <property type="entry name" value="Aminotran_3"/>
    <property type="match status" value="1"/>
</dbReference>
<evidence type="ECO:0000313" key="6">
    <source>
        <dbReference type="Proteomes" id="UP000236745"/>
    </source>
</evidence>
<dbReference type="PIRSF" id="PIRSF000521">
    <property type="entry name" value="Transaminase_4ab_Lys_Orn"/>
    <property type="match status" value="1"/>
</dbReference>
<dbReference type="Proteomes" id="UP000236745">
    <property type="component" value="Unassembled WGS sequence"/>
</dbReference>
<keyword evidence="5" id="KW-0808">Transferase</keyword>
<reference evidence="5 6" key="1">
    <citation type="submission" date="2016-10" db="EMBL/GenBank/DDBJ databases">
        <authorList>
            <person name="de Groot N.N."/>
        </authorList>
    </citation>
    <scope>NUCLEOTIDE SEQUENCE [LARGE SCALE GENOMIC DNA]</scope>
    <source>
        <strain evidence="5 6">DSM 22012</strain>
    </source>
</reference>
<gene>
    <name evidence="5" type="ORF">SAMN05444390_102414</name>
</gene>
<dbReference type="PANTHER" id="PTHR45688">
    <property type="match status" value="1"/>
</dbReference>
<sequence>MSAETKRDTRSILDQNAFNFERSSGDDHLDSLIRQRRDLVGPTSMLFYDQPIEMVEGQGVWLFDGDGKRYLDAYNNVPVLGHCHPRVIDAVAQQMVRLNVHTRYLDEALHRYAEQLLGTLPLDSGRLVMTCTGSEANDLALRLARLHSGKQGVIVSAAAYHGNTAAVTEVSPSSMKQGQVPDFVVCIDLEPLNDESLDAAAYLDTQVANAIELLDERGFGCAALLIDTIFSSDGVYADPAGALAPAVRRVQHAGGLLIADEVQPGFGRTGSEFWGFARHGLMPDIVTFGKPMGNGYPVAGLAAPEALLAELSAQTGYFNTFGGSSVAVAAAQAVLDTLVEEELQANALSTGNELLSGLRGLCDEFPQLARVRGAGLFIGVDIVSADNQPDPLTCSRIINALRHRGVLIGAAGLYGNVLKIRPPLCFKPEHGHLLLEQLRQVLINDLGGVTS</sequence>
<dbReference type="PROSITE" id="PS00600">
    <property type="entry name" value="AA_TRANSFER_CLASS_3"/>
    <property type="match status" value="1"/>
</dbReference>
<dbReference type="RefSeq" id="WP_104003504.1">
    <property type="nucleotide sequence ID" value="NZ_FNVQ01000002.1"/>
</dbReference>
<dbReference type="InterPro" id="IPR015424">
    <property type="entry name" value="PyrdxlP-dep_Trfase"/>
</dbReference>
<dbReference type="InterPro" id="IPR005814">
    <property type="entry name" value="Aminotrans_3"/>
</dbReference>
<evidence type="ECO:0000256" key="1">
    <source>
        <dbReference type="ARBA" id="ARBA00001933"/>
    </source>
</evidence>
<dbReference type="Gene3D" id="3.90.1150.10">
    <property type="entry name" value="Aspartate Aminotransferase, domain 1"/>
    <property type="match status" value="1"/>
</dbReference>
<dbReference type="OrthoDB" id="9801052at2"/>
<keyword evidence="3 4" id="KW-0663">Pyridoxal phosphate</keyword>